<dbReference type="GO" id="GO:0035167">
    <property type="term" value="P:larval lymph gland hemopoiesis"/>
    <property type="evidence" value="ECO:0007669"/>
    <property type="project" value="UniProtKB-ARBA"/>
</dbReference>
<feature type="compositionally biased region" description="Low complexity" evidence="16">
    <location>
        <begin position="212"/>
        <end position="226"/>
    </location>
</feature>
<evidence type="ECO:0000256" key="9">
    <source>
        <dbReference type="ARBA" id="ARBA00022902"/>
    </source>
</evidence>
<dbReference type="RefSeq" id="XP_018010401.1">
    <property type="nucleotide sequence ID" value="XM_018154912.2"/>
</dbReference>
<evidence type="ECO:0000256" key="8">
    <source>
        <dbReference type="ARBA" id="ARBA00022833"/>
    </source>
</evidence>
<dbReference type="SUPFAM" id="SSF54695">
    <property type="entry name" value="POZ domain"/>
    <property type="match status" value="1"/>
</dbReference>
<dbReference type="Proteomes" id="UP000694843">
    <property type="component" value="Unplaced"/>
</dbReference>
<dbReference type="FunFam" id="3.30.160.60:FF:000130">
    <property type="entry name" value="Spalt-like transcription factor 4"/>
    <property type="match status" value="1"/>
</dbReference>
<dbReference type="Pfam" id="PF13909">
    <property type="entry name" value="zf-H2C2_5"/>
    <property type="match status" value="1"/>
</dbReference>
<keyword evidence="3" id="KW-0217">Developmental protein</keyword>
<dbReference type="Gene3D" id="3.30.160.60">
    <property type="entry name" value="Classic Zinc Finger"/>
    <property type="match status" value="3"/>
</dbReference>
<evidence type="ECO:0000256" key="13">
    <source>
        <dbReference type="ARBA" id="ARBA00023242"/>
    </source>
</evidence>
<dbReference type="PROSITE" id="PS00028">
    <property type="entry name" value="ZINC_FINGER_C2H2_1"/>
    <property type="match status" value="1"/>
</dbReference>
<dbReference type="FunFam" id="3.30.160.60:FF:000075">
    <property type="entry name" value="Putative zinc finger protein 536"/>
    <property type="match status" value="1"/>
</dbReference>
<evidence type="ECO:0000256" key="11">
    <source>
        <dbReference type="ARBA" id="ARBA00023125"/>
    </source>
</evidence>
<reference evidence="20" key="1">
    <citation type="submission" date="2025-08" db="UniProtKB">
        <authorList>
            <consortium name="RefSeq"/>
        </authorList>
    </citation>
    <scope>IDENTIFICATION</scope>
    <source>
        <tissue evidence="20">Whole organism</tissue>
    </source>
</reference>
<dbReference type="InterPro" id="IPR013087">
    <property type="entry name" value="Znf_C2H2_type"/>
</dbReference>
<feature type="compositionally biased region" description="Gly residues" evidence="16">
    <location>
        <begin position="227"/>
        <end position="236"/>
    </location>
</feature>
<keyword evidence="19" id="KW-1185">Reference proteome</keyword>
<dbReference type="SMART" id="SM00225">
    <property type="entry name" value="BTB"/>
    <property type="match status" value="1"/>
</dbReference>
<dbReference type="GO" id="GO:0007526">
    <property type="term" value="P:larval somatic muscle development"/>
    <property type="evidence" value="ECO:0007669"/>
    <property type="project" value="UniProtKB-ARBA"/>
</dbReference>
<dbReference type="GO" id="GO:0048813">
    <property type="term" value="P:dendrite morphogenesis"/>
    <property type="evidence" value="ECO:0007669"/>
    <property type="project" value="UniProtKB-ARBA"/>
</dbReference>
<dbReference type="FunFam" id="3.30.160.60:FF:001498">
    <property type="entry name" value="Zinc finger protein 404"/>
    <property type="match status" value="1"/>
</dbReference>
<evidence type="ECO:0000313" key="19">
    <source>
        <dbReference type="Proteomes" id="UP000694843"/>
    </source>
</evidence>
<dbReference type="Pfam" id="PF05605">
    <property type="entry name" value="zf-Di19"/>
    <property type="match status" value="1"/>
</dbReference>
<comment type="function">
    <text evidence="14">Putative transcription factor required for axon growth and guidance in the central and peripheral nervous systems. Repels CNS axons away from the midline by promoting the expression of the midline repellent sli and its receptor robo.</text>
</comment>
<dbReference type="OrthoDB" id="6331085at2759"/>
<feature type="compositionally biased region" description="Low complexity" evidence="16">
    <location>
        <begin position="136"/>
        <end position="151"/>
    </location>
</feature>
<feature type="region of interest" description="Disordered" evidence="16">
    <location>
        <begin position="123"/>
        <end position="355"/>
    </location>
</feature>
<dbReference type="GO" id="GO:0008406">
    <property type="term" value="P:gonad development"/>
    <property type="evidence" value="ECO:0007669"/>
    <property type="project" value="UniProtKB-ARBA"/>
</dbReference>
<evidence type="ECO:0000256" key="1">
    <source>
        <dbReference type="ARBA" id="ARBA00004123"/>
    </source>
</evidence>
<keyword evidence="13" id="KW-0539">Nucleus</keyword>
<feature type="compositionally biased region" description="Basic and acidic residues" evidence="16">
    <location>
        <begin position="288"/>
        <end position="305"/>
    </location>
</feature>
<feature type="compositionally biased region" description="Acidic residues" evidence="16">
    <location>
        <begin position="270"/>
        <end position="287"/>
    </location>
</feature>
<dbReference type="InterPro" id="IPR011333">
    <property type="entry name" value="SKP1/BTB/POZ_sf"/>
</dbReference>
<keyword evidence="4" id="KW-0479">Metal-binding</keyword>
<gene>
    <name evidence="20" type="primary">LOC108667835</name>
</gene>
<evidence type="ECO:0000256" key="12">
    <source>
        <dbReference type="ARBA" id="ARBA00023163"/>
    </source>
</evidence>
<dbReference type="GO" id="GO:0006357">
    <property type="term" value="P:regulation of transcription by RNA polymerase II"/>
    <property type="evidence" value="ECO:0007669"/>
    <property type="project" value="TreeGrafter"/>
</dbReference>
<feature type="compositionally biased region" description="Polar residues" evidence="16">
    <location>
        <begin position="323"/>
        <end position="332"/>
    </location>
</feature>
<evidence type="ECO:0000256" key="16">
    <source>
        <dbReference type="SAM" id="MobiDB-lite"/>
    </source>
</evidence>
<evidence type="ECO:0000313" key="20">
    <source>
        <dbReference type="RefSeq" id="XP_018010401.1"/>
    </source>
</evidence>
<organism evidence="19 20">
    <name type="scientific">Hyalella azteca</name>
    <name type="common">Amphipod</name>
    <dbReference type="NCBI Taxonomy" id="294128"/>
    <lineage>
        <taxon>Eukaryota</taxon>
        <taxon>Metazoa</taxon>
        <taxon>Ecdysozoa</taxon>
        <taxon>Arthropoda</taxon>
        <taxon>Crustacea</taxon>
        <taxon>Multicrustacea</taxon>
        <taxon>Malacostraca</taxon>
        <taxon>Eumalacostraca</taxon>
        <taxon>Peracarida</taxon>
        <taxon>Amphipoda</taxon>
        <taxon>Senticaudata</taxon>
        <taxon>Talitrida</taxon>
        <taxon>Talitroidea</taxon>
        <taxon>Hyalellidae</taxon>
        <taxon>Hyalella</taxon>
    </lineage>
</organism>
<dbReference type="InterPro" id="IPR036236">
    <property type="entry name" value="Znf_C2H2_sf"/>
</dbReference>
<dbReference type="GO" id="GO:0045476">
    <property type="term" value="P:nurse cell apoptotic process"/>
    <property type="evidence" value="ECO:0007669"/>
    <property type="project" value="UniProtKB-ARBA"/>
</dbReference>
<keyword evidence="5" id="KW-0677">Repeat</keyword>
<dbReference type="InterPro" id="IPR051095">
    <property type="entry name" value="Dros_DevTransReg"/>
</dbReference>
<dbReference type="PANTHER" id="PTHR23110:SF111">
    <property type="entry name" value="LONGITUDINALS LACKING PROTEIN, ISOFORMS F_I_K_T"/>
    <property type="match status" value="1"/>
</dbReference>
<evidence type="ECO:0000256" key="5">
    <source>
        <dbReference type="ARBA" id="ARBA00022737"/>
    </source>
</evidence>
<dbReference type="GO" id="GO:0003677">
    <property type="term" value="F:DNA binding"/>
    <property type="evidence" value="ECO:0007669"/>
    <property type="project" value="UniProtKB-KW"/>
</dbReference>
<evidence type="ECO:0000256" key="4">
    <source>
        <dbReference type="ARBA" id="ARBA00022723"/>
    </source>
</evidence>
<evidence type="ECO:0000256" key="15">
    <source>
        <dbReference type="PROSITE-ProRule" id="PRU00042"/>
    </source>
</evidence>
<feature type="domain" description="C2H2-type" evidence="18">
    <location>
        <begin position="530"/>
        <end position="557"/>
    </location>
</feature>
<dbReference type="SMART" id="SM00355">
    <property type="entry name" value="ZnF_C2H2"/>
    <property type="match status" value="5"/>
</dbReference>
<name>A0A8B7N974_HYAAZ</name>
<evidence type="ECO:0000256" key="2">
    <source>
        <dbReference type="ARBA" id="ARBA00006991"/>
    </source>
</evidence>
<dbReference type="GO" id="GO:0008270">
    <property type="term" value="F:zinc ion binding"/>
    <property type="evidence" value="ECO:0007669"/>
    <property type="project" value="UniProtKB-KW"/>
</dbReference>
<dbReference type="PROSITE" id="PS50097">
    <property type="entry name" value="BTB"/>
    <property type="match status" value="1"/>
</dbReference>
<dbReference type="SUPFAM" id="SSF57667">
    <property type="entry name" value="beta-beta-alpha zinc fingers"/>
    <property type="match status" value="2"/>
</dbReference>
<evidence type="ECO:0000256" key="14">
    <source>
        <dbReference type="ARBA" id="ARBA00037382"/>
    </source>
</evidence>
<dbReference type="GO" id="GO:0005634">
    <property type="term" value="C:nucleus"/>
    <property type="evidence" value="ECO:0007669"/>
    <property type="project" value="UniProtKB-SubCell"/>
</dbReference>
<evidence type="ECO:0000259" key="17">
    <source>
        <dbReference type="PROSITE" id="PS50097"/>
    </source>
</evidence>
<evidence type="ECO:0000256" key="10">
    <source>
        <dbReference type="ARBA" id="ARBA00023015"/>
    </source>
</evidence>
<dbReference type="Gene3D" id="3.30.710.10">
    <property type="entry name" value="Potassium Channel Kv1.1, Chain A"/>
    <property type="match status" value="1"/>
</dbReference>
<dbReference type="InterPro" id="IPR000210">
    <property type="entry name" value="BTB/POZ_dom"/>
</dbReference>
<comment type="subcellular location">
    <subcellularLocation>
        <location evidence="1">Nucleus</location>
    </subcellularLocation>
</comment>
<sequence length="590" mass="64213">MVKMSSGLLSLKWNHHRSTFLHVLANIRRKESYSDVTLACAGKFYPAHKLVLSTCSEYFEEMFERTQCKHPVIVLKDIGADDLEALLSYMYDGEVNVLQENLSSLIKAAECLKIKGLAVADSDPTDRTKEKKLHPSSGSSINANSNINNSNRDVHRNEKRPVNGSGIKRTNVNSSFSEDVAQPIKRRRPDSRTPLNTSASSEEQEAPVTSNESAAAPEPASPVGEDGNNGGSGGESQPGDDAKSAEASEEANNFLQDLNVDAGVKAEPVEVLDADDLTFDGREDEDAGPDHPGEDLPDFTEEKFSGGEGEDPSLWGGTDETDLFSQPSTSNFGEDDVKKDAAGGDKSGNTSSSDFARSLPVARSAADIAYASPDTDAVTGAIRYHCMHCSHISLDHEQHKQHEAQHRAQGVHTETYTYHQPQSAPYGIHPCESTDLELQMLSRVLQSPLSSSSMDGSVTDTVALTNAALRSGGCPYCNFISPDPVVLSSHVRSSHSSANKPYSCPVCSRGFSRKNNLQVHMRIHTGEKPFGCPHCSYRSSQKSNLKLHILSHSEIKPYACPYCDHRSSQKINLKMHVYKKHPALVQSATT</sequence>
<comment type="similarity">
    <text evidence="2">Belongs to the krueppel C2H2-type zinc-finger protein family.</text>
</comment>
<keyword evidence="9" id="KW-0524">Neurogenesis</keyword>
<evidence type="ECO:0000259" key="18">
    <source>
        <dbReference type="PROSITE" id="PS50157"/>
    </source>
</evidence>
<dbReference type="InterPro" id="IPR008598">
    <property type="entry name" value="Di19_Zn-bd"/>
</dbReference>
<keyword evidence="6 15" id="KW-0863">Zinc-finger</keyword>
<dbReference type="CDD" id="cd18315">
    <property type="entry name" value="BTB_POZ_BAB-like"/>
    <property type="match status" value="1"/>
</dbReference>
<keyword evidence="12" id="KW-0804">Transcription</keyword>
<protein>
    <submittedName>
        <fullName evidence="20">Protein abrupt isoform X4</fullName>
    </submittedName>
</protein>
<dbReference type="GeneID" id="108667835"/>
<feature type="domain" description="BTB" evidence="17">
    <location>
        <begin position="34"/>
        <end position="99"/>
    </location>
</feature>
<dbReference type="GO" id="GO:0016199">
    <property type="term" value="P:axon midline choice point recognition"/>
    <property type="evidence" value="ECO:0007669"/>
    <property type="project" value="UniProtKB-ARBA"/>
</dbReference>
<dbReference type="GO" id="GO:0045467">
    <property type="term" value="P:R7 cell development"/>
    <property type="evidence" value="ECO:0007669"/>
    <property type="project" value="UniProtKB-ARBA"/>
</dbReference>
<keyword evidence="10" id="KW-0805">Transcription regulation</keyword>
<dbReference type="PANTHER" id="PTHR23110">
    <property type="entry name" value="BTB DOMAIN TRANSCRIPTION FACTOR"/>
    <property type="match status" value="1"/>
</dbReference>
<keyword evidence="8" id="KW-0862">Zinc</keyword>
<keyword evidence="11" id="KW-0238">DNA-binding</keyword>
<feature type="compositionally biased region" description="Polar residues" evidence="16">
    <location>
        <begin position="193"/>
        <end position="211"/>
    </location>
</feature>
<dbReference type="GO" id="GO:0007464">
    <property type="term" value="P:R3/R4 cell fate commitment"/>
    <property type="evidence" value="ECO:0007669"/>
    <property type="project" value="UniProtKB-ARBA"/>
</dbReference>
<accession>A0A8B7N974</accession>
<proteinExistence type="inferred from homology"/>
<evidence type="ECO:0000256" key="6">
    <source>
        <dbReference type="ARBA" id="ARBA00022771"/>
    </source>
</evidence>
<feature type="compositionally biased region" description="Basic and acidic residues" evidence="16">
    <location>
        <begin position="152"/>
        <end position="161"/>
    </location>
</feature>
<keyword evidence="7" id="KW-0221">Differentiation</keyword>
<feature type="compositionally biased region" description="Polar residues" evidence="16">
    <location>
        <begin position="168"/>
        <end position="177"/>
    </location>
</feature>
<feature type="domain" description="C2H2-type" evidence="18">
    <location>
        <begin position="502"/>
        <end position="529"/>
    </location>
</feature>
<evidence type="ECO:0000256" key="7">
    <source>
        <dbReference type="ARBA" id="ARBA00022782"/>
    </source>
</evidence>
<dbReference type="AlphaFoldDB" id="A0A8B7N974"/>
<dbReference type="PROSITE" id="PS50157">
    <property type="entry name" value="ZINC_FINGER_C2H2_2"/>
    <property type="match status" value="2"/>
</dbReference>
<dbReference type="Pfam" id="PF00651">
    <property type="entry name" value="BTB"/>
    <property type="match status" value="1"/>
</dbReference>
<evidence type="ECO:0000256" key="3">
    <source>
        <dbReference type="ARBA" id="ARBA00022473"/>
    </source>
</evidence>